<gene>
    <name evidence="2" type="ORF">NOCA2570043</name>
</gene>
<dbReference type="EMBL" id="CZKA01000053">
    <property type="protein sequence ID" value="CUR59132.1"/>
    <property type="molecule type" value="Genomic_DNA"/>
</dbReference>
<sequence>MSTDSRNSPLARTIAVPPPNQQLCSARSGASSMDSTSATRWWCSRLNKEPPVAVGVREVLDERLLVVGQRLLVEMSPAAFVEVERLCLGDGGAGVGLPGQRAQAGVVADRDRRRFCCWRVEDRDDEVESECGCDVAVSTDRDRWVACLDPVHGHPRHTSGFGTRDYRDPEGLSTFAQPGAQAFEVRPLFGAGIRTSGWHVSHFSHSMFKVNNEK</sequence>
<organism evidence="2">
    <name type="scientific">metagenome</name>
    <dbReference type="NCBI Taxonomy" id="256318"/>
    <lineage>
        <taxon>unclassified sequences</taxon>
        <taxon>metagenomes</taxon>
    </lineage>
</organism>
<name>A0A2P2CDT3_9ZZZZ</name>
<evidence type="ECO:0000313" key="2">
    <source>
        <dbReference type="EMBL" id="CUR59132.1"/>
    </source>
</evidence>
<proteinExistence type="predicted"/>
<feature type="compositionally biased region" description="Polar residues" evidence="1">
    <location>
        <begin position="21"/>
        <end position="31"/>
    </location>
</feature>
<protein>
    <submittedName>
        <fullName evidence="2">Uncharacterized protein</fullName>
    </submittedName>
</protein>
<feature type="compositionally biased region" description="Polar residues" evidence="1">
    <location>
        <begin position="1"/>
        <end position="10"/>
    </location>
</feature>
<feature type="region of interest" description="Disordered" evidence="1">
    <location>
        <begin position="1"/>
        <end position="31"/>
    </location>
</feature>
<evidence type="ECO:0000256" key="1">
    <source>
        <dbReference type="SAM" id="MobiDB-lite"/>
    </source>
</evidence>
<reference evidence="2" key="1">
    <citation type="submission" date="2015-08" db="EMBL/GenBank/DDBJ databases">
        <authorList>
            <person name="Babu N.S."/>
            <person name="Beckwith C.J."/>
            <person name="Beseler K.G."/>
            <person name="Brison A."/>
            <person name="Carone J.V."/>
            <person name="Caskin T.P."/>
            <person name="Diamond M."/>
            <person name="Durham M.E."/>
            <person name="Foxe J.M."/>
            <person name="Go M."/>
            <person name="Henderson B.A."/>
            <person name="Jones I.B."/>
            <person name="McGettigan J.A."/>
            <person name="Micheletti S.J."/>
            <person name="Nasrallah M.E."/>
            <person name="Ortiz D."/>
            <person name="Piller C.R."/>
            <person name="Privatt S.R."/>
            <person name="Schneider S.L."/>
            <person name="Sharp S."/>
            <person name="Smith T.C."/>
            <person name="Stanton J.D."/>
            <person name="Ullery H.E."/>
            <person name="Wilson R.J."/>
            <person name="Serrano M.G."/>
            <person name="Buck G."/>
            <person name="Lee V."/>
            <person name="Wang Y."/>
            <person name="Carvalho R."/>
            <person name="Voegtly L."/>
            <person name="Shi R."/>
            <person name="Duckworth R."/>
            <person name="Johnson A."/>
            <person name="Loviza R."/>
            <person name="Walstead R."/>
            <person name="Shah Z."/>
            <person name="Kiflezghi M."/>
            <person name="Wade K."/>
            <person name="Ball S.L."/>
            <person name="Bradley K.W."/>
            <person name="Asai D.J."/>
            <person name="Bowman C.A."/>
            <person name="Russell D.A."/>
            <person name="Pope W.H."/>
            <person name="Jacobs-Sera D."/>
            <person name="Hendrix R.W."/>
            <person name="Hatfull G.F."/>
        </authorList>
    </citation>
    <scope>NUCLEOTIDE SEQUENCE</scope>
</reference>
<dbReference type="AlphaFoldDB" id="A0A2P2CDT3"/>
<accession>A0A2P2CDT3</accession>